<feature type="compositionally biased region" description="Low complexity" evidence="1">
    <location>
        <begin position="30"/>
        <end position="43"/>
    </location>
</feature>
<accession>A0A5A7QL09</accession>
<organism evidence="2 3">
    <name type="scientific">Striga asiatica</name>
    <name type="common">Asiatic witchweed</name>
    <name type="synonym">Buchnera asiatica</name>
    <dbReference type="NCBI Taxonomy" id="4170"/>
    <lineage>
        <taxon>Eukaryota</taxon>
        <taxon>Viridiplantae</taxon>
        <taxon>Streptophyta</taxon>
        <taxon>Embryophyta</taxon>
        <taxon>Tracheophyta</taxon>
        <taxon>Spermatophyta</taxon>
        <taxon>Magnoliopsida</taxon>
        <taxon>eudicotyledons</taxon>
        <taxon>Gunneridae</taxon>
        <taxon>Pentapetalae</taxon>
        <taxon>asterids</taxon>
        <taxon>lamiids</taxon>
        <taxon>Lamiales</taxon>
        <taxon>Orobanchaceae</taxon>
        <taxon>Buchnereae</taxon>
        <taxon>Striga</taxon>
    </lineage>
</organism>
<dbReference type="Proteomes" id="UP000325081">
    <property type="component" value="Unassembled WGS sequence"/>
</dbReference>
<comment type="caution">
    <text evidence="2">The sequence shown here is derived from an EMBL/GenBank/DDBJ whole genome shotgun (WGS) entry which is preliminary data.</text>
</comment>
<keyword evidence="3" id="KW-1185">Reference proteome</keyword>
<feature type="region of interest" description="Disordered" evidence="1">
    <location>
        <begin position="1"/>
        <end position="102"/>
    </location>
</feature>
<evidence type="ECO:0000256" key="1">
    <source>
        <dbReference type="SAM" id="MobiDB-lite"/>
    </source>
</evidence>
<proteinExistence type="predicted"/>
<feature type="compositionally biased region" description="Low complexity" evidence="1">
    <location>
        <begin position="74"/>
        <end position="86"/>
    </location>
</feature>
<dbReference type="AlphaFoldDB" id="A0A5A7QL09"/>
<feature type="compositionally biased region" description="Basic residues" evidence="1">
    <location>
        <begin position="1"/>
        <end position="10"/>
    </location>
</feature>
<dbReference type="EMBL" id="BKCP01007293">
    <property type="protein sequence ID" value="GER45770.1"/>
    <property type="molecule type" value="Genomic_DNA"/>
</dbReference>
<feature type="non-terminal residue" evidence="2">
    <location>
        <position position="1"/>
    </location>
</feature>
<sequence>NPRGRPRQHTAPHTVVQPHQTEVQPPQTETMTSPPSKTMTSPPVERLTRPPVQRMTTRSVEKINKLSVRRYSQRGRGQSSGSTGRGRNAGDFICTQESEAGN</sequence>
<reference evidence="3" key="1">
    <citation type="journal article" date="2019" name="Curr. Biol.">
        <title>Genome Sequence of Striga asiatica Provides Insight into the Evolution of Plant Parasitism.</title>
        <authorList>
            <person name="Yoshida S."/>
            <person name="Kim S."/>
            <person name="Wafula E.K."/>
            <person name="Tanskanen J."/>
            <person name="Kim Y.M."/>
            <person name="Honaas L."/>
            <person name="Yang Z."/>
            <person name="Spallek T."/>
            <person name="Conn C.E."/>
            <person name="Ichihashi Y."/>
            <person name="Cheong K."/>
            <person name="Cui S."/>
            <person name="Der J.P."/>
            <person name="Gundlach H."/>
            <person name="Jiao Y."/>
            <person name="Hori C."/>
            <person name="Ishida J.K."/>
            <person name="Kasahara H."/>
            <person name="Kiba T."/>
            <person name="Kim M.S."/>
            <person name="Koo N."/>
            <person name="Laohavisit A."/>
            <person name="Lee Y.H."/>
            <person name="Lumba S."/>
            <person name="McCourt P."/>
            <person name="Mortimer J.C."/>
            <person name="Mutuku J.M."/>
            <person name="Nomura T."/>
            <person name="Sasaki-Sekimoto Y."/>
            <person name="Seto Y."/>
            <person name="Wang Y."/>
            <person name="Wakatake T."/>
            <person name="Sakakibara H."/>
            <person name="Demura T."/>
            <person name="Yamaguchi S."/>
            <person name="Yoneyama K."/>
            <person name="Manabe R.I."/>
            <person name="Nelson D.C."/>
            <person name="Schulman A.H."/>
            <person name="Timko M.P."/>
            <person name="dePamphilis C.W."/>
            <person name="Choi D."/>
            <person name="Shirasu K."/>
        </authorList>
    </citation>
    <scope>NUCLEOTIDE SEQUENCE [LARGE SCALE GENOMIC DNA]</scope>
    <source>
        <strain evidence="3">cv. UVA1</strain>
    </source>
</reference>
<evidence type="ECO:0000313" key="3">
    <source>
        <dbReference type="Proteomes" id="UP000325081"/>
    </source>
</evidence>
<gene>
    <name evidence="2" type="ORF">STAS_22752</name>
</gene>
<protein>
    <submittedName>
        <fullName evidence="2">Hydroxyproline-rich glycoprotein family protein</fullName>
    </submittedName>
</protein>
<evidence type="ECO:0000313" key="2">
    <source>
        <dbReference type="EMBL" id="GER45770.1"/>
    </source>
</evidence>
<name>A0A5A7QL09_STRAF</name>
<feature type="compositionally biased region" description="Polar residues" evidence="1">
    <location>
        <begin position="17"/>
        <end position="29"/>
    </location>
</feature>